<gene>
    <name evidence="1" type="ORF">PoB_007416200</name>
</gene>
<accession>A0AAV4DTJ3</accession>
<name>A0AAV4DTJ3_9GAST</name>
<protein>
    <submittedName>
        <fullName evidence="1">Uncharacterized protein</fullName>
    </submittedName>
</protein>
<sequence>MEIVCGFAFYSGCNSLTHLQTSRTEKTINKIKEKDENISIPPGRAVTSWTNEFTPKYKSQPGRSQSIIIANAIRGADAVMAIVT</sequence>
<evidence type="ECO:0000313" key="1">
    <source>
        <dbReference type="EMBL" id="GFO47657.1"/>
    </source>
</evidence>
<evidence type="ECO:0000313" key="2">
    <source>
        <dbReference type="Proteomes" id="UP000735302"/>
    </source>
</evidence>
<keyword evidence="2" id="KW-1185">Reference proteome</keyword>
<organism evidence="1 2">
    <name type="scientific">Plakobranchus ocellatus</name>
    <dbReference type="NCBI Taxonomy" id="259542"/>
    <lineage>
        <taxon>Eukaryota</taxon>
        <taxon>Metazoa</taxon>
        <taxon>Spiralia</taxon>
        <taxon>Lophotrochozoa</taxon>
        <taxon>Mollusca</taxon>
        <taxon>Gastropoda</taxon>
        <taxon>Heterobranchia</taxon>
        <taxon>Euthyneura</taxon>
        <taxon>Panpulmonata</taxon>
        <taxon>Sacoglossa</taxon>
        <taxon>Placobranchoidea</taxon>
        <taxon>Plakobranchidae</taxon>
        <taxon>Plakobranchus</taxon>
    </lineage>
</organism>
<dbReference type="AlphaFoldDB" id="A0AAV4DTJ3"/>
<reference evidence="1 2" key="1">
    <citation type="journal article" date="2021" name="Elife">
        <title>Chloroplast acquisition without the gene transfer in kleptoplastic sea slugs, Plakobranchus ocellatus.</title>
        <authorList>
            <person name="Maeda T."/>
            <person name="Takahashi S."/>
            <person name="Yoshida T."/>
            <person name="Shimamura S."/>
            <person name="Takaki Y."/>
            <person name="Nagai Y."/>
            <person name="Toyoda A."/>
            <person name="Suzuki Y."/>
            <person name="Arimoto A."/>
            <person name="Ishii H."/>
            <person name="Satoh N."/>
            <person name="Nishiyama T."/>
            <person name="Hasebe M."/>
            <person name="Maruyama T."/>
            <person name="Minagawa J."/>
            <person name="Obokata J."/>
            <person name="Shigenobu S."/>
        </authorList>
    </citation>
    <scope>NUCLEOTIDE SEQUENCE [LARGE SCALE GENOMIC DNA]</scope>
</reference>
<proteinExistence type="predicted"/>
<dbReference type="EMBL" id="BLXT01008339">
    <property type="protein sequence ID" value="GFO47657.1"/>
    <property type="molecule type" value="Genomic_DNA"/>
</dbReference>
<dbReference type="Proteomes" id="UP000735302">
    <property type="component" value="Unassembled WGS sequence"/>
</dbReference>
<comment type="caution">
    <text evidence="1">The sequence shown here is derived from an EMBL/GenBank/DDBJ whole genome shotgun (WGS) entry which is preliminary data.</text>
</comment>